<dbReference type="AlphaFoldDB" id="A0A6B3NRB5"/>
<name>A0A6B3NRB5_9PSED</name>
<dbReference type="InterPro" id="IPR011009">
    <property type="entry name" value="Kinase-like_dom_sf"/>
</dbReference>
<evidence type="ECO:0000313" key="5">
    <source>
        <dbReference type="Proteomes" id="UP000482634"/>
    </source>
</evidence>
<evidence type="ECO:0000313" key="3">
    <source>
        <dbReference type="EMBL" id="NER63631.1"/>
    </source>
</evidence>
<dbReference type="EMBL" id="JAAHBU010000077">
    <property type="protein sequence ID" value="NER63631.1"/>
    <property type="molecule type" value="Genomic_DNA"/>
</dbReference>
<comment type="caution">
    <text evidence="3">The sequence shown here is derived from an EMBL/GenBank/DDBJ whole genome shotgun (WGS) entry which is preliminary data.</text>
</comment>
<reference evidence="4 5" key="1">
    <citation type="submission" date="2020-02" db="EMBL/GenBank/DDBJ databases">
        <title>Broccoli isolated Pseudomonas sp.</title>
        <authorList>
            <person name="Fujikawa T."/>
            <person name="Sawada H."/>
        </authorList>
    </citation>
    <scope>NUCLEOTIDE SEQUENCE [LARGE SCALE GENOMIC DNA]</scope>
    <source>
        <strain evidence="3 5">MAFF212427</strain>
        <strain evidence="2 4">MAFF212428</strain>
    </source>
</reference>
<keyword evidence="3" id="KW-0808">Transferase</keyword>
<keyword evidence="5" id="KW-1185">Reference proteome</keyword>
<gene>
    <name evidence="2" type="ORF">G3435_02670</name>
    <name evidence="3" type="ORF">G3436_06635</name>
</gene>
<dbReference type="Pfam" id="PF03109">
    <property type="entry name" value="ABC1"/>
    <property type="match status" value="1"/>
</dbReference>
<dbReference type="InterPro" id="IPR004147">
    <property type="entry name" value="ABC1_dom"/>
</dbReference>
<sequence length="289" mass="33544">MRHLRNLTQPLSTQHIEGVTFHFDPQHQDELSALVQRFMADPHAHKTLDVPEETRGVFLLEGERKWVLKHNRLVHWKKQLQNYLGMKQTFGLHDLTNEFINLARVSAKSAAVPRVAAFGHRSRFPFLLEEYLLVGFFDEHCSVDDRLKAQPSDASVLLPEVFRLFSQMLDDGFVHMDPHPKNILIAPQGHLRLIDFECCAHSVIDRDFSLGFLMGYFYFYWIQRYVALGDYRAYCASYLVAEQPGVNRAVFEPIFERFVSKKVSRTTRYSIFTDAKAQAAFKSAPQTHR</sequence>
<dbReference type="Proteomes" id="UP000482634">
    <property type="component" value="Unassembled WGS sequence"/>
</dbReference>
<accession>A0A6M0CNQ2</accession>
<dbReference type="Gene3D" id="3.30.200.20">
    <property type="entry name" value="Phosphorylase Kinase, domain 1"/>
    <property type="match status" value="1"/>
</dbReference>
<dbReference type="RefSeq" id="WP_163942690.1">
    <property type="nucleotide sequence ID" value="NZ_JAAHBU010000077.1"/>
</dbReference>
<dbReference type="SUPFAM" id="SSF56112">
    <property type="entry name" value="Protein kinase-like (PK-like)"/>
    <property type="match status" value="1"/>
</dbReference>
<evidence type="ECO:0000259" key="1">
    <source>
        <dbReference type="Pfam" id="PF03109"/>
    </source>
</evidence>
<dbReference type="Gene3D" id="1.10.510.10">
    <property type="entry name" value="Transferase(Phosphotransferase) domain 1"/>
    <property type="match status" value="1"/>
</dbReference>
<feature type="domain" description="ABC1 atypical kinase-like" evidence="1">
    <location>
        <begin position="147"/>
        <end position="198"/>
    </location>
</feature>
<evidence type="ECO:0000313" key="2">
    <source>
        <dbReference type="EMBL" id="NER59178.1"/>
    </source>
</evidence>
<organism evidence="3 5">
    <name type="scientific">Pseudomonas brassicae</name>
    <dbReference type="NCBI Taxonomy" id="2708063"/>
    <lineage>
        <taxon>Bacteria</taxon>
        <taxon>Pseudomonadati</taxon>
        <taxon>Pseudomonadota</taxon>
        <taxon>Gammaproteobacteria</taxon>
        <taxon>Pseudomonadales</taxon>
        <taxon>Pseudomonadaceae</taxon>
        <taxon>Pseudomonas</taxon>
    </lineage>
</organism>
<accession>A0A6B3NRB5</accession>
<dbReference type="GO" id="GO:0016301">
    <property type="term" value="F:kinase activity"/>
    <property type="evidence" value="ECO:0007669"/>
    <property type="project" value="UniProtKB-KW"/>
</dbReference>
<dbReference type="EMBL" id="JAAHBV010000043">
    <property type="protein sequence ID" value="NER59178.1"/>
    <property type="molecule type" value="Genomic_DNA"/>
</dbReference>
<protein>
    <submittedName>
        <fullName evidence="3">Protein kinase</fullName>
    </submittedName>
</protein>
<proteinExistence type="predicted"/>
<evidence type="ECO:0000313" key="4">
    <source>
        <dbReference type="Proteomes" id="UP000480410"/>
    </source>
</evidence>
<dbReference type="Proteomes" id="UP000480410">
    <property type="component" value="Unassembled WGS sequence"/>
</dbReference>
<keyword evidence="3" id="KW-0418">Kinase</keyword>